<feature type="chain" id="PRO_5020183627" description="Outer membrane lipoprotein-sorting protein" evidence="1">
    <location>
        <begin position="25"/>
        <end position="247"/>
    </location>
</feature>
<dbReference type="EMBL" id="SHKW01000002">
    <property type="protein sequence ID" value="RZU35548.1"/>
    <property type="molecule type" value="Genomic_DNA"/>
</dbReference>
<evidence type="ECO:0008006" key="4">
    <source>
        <dbReference type="Google" id="ProtNLM"/>
    </source>
</evidence>
<gene>
    <name evidence="2" type="ORF">BDD14_5611</name>
</gene>
<feature type="signal peptide" evidence="1">
    <location>
        <begin position="1"/>
        <end position="24"/>
    </location>
</feature>
<keyword evidence="1" id="KW-0732">Signal</keyword>
<evidence type="ECO:0000313" key="3">
    <source>
        <dbReference type="Proteomes" id="UP000292958"/>
    </source>
</evidence>
<dbReference type="Proteomes" id="UP000292958">
    <property type="component" value="Unassembled WGS sequence"/>
</dbReference>
<name>A0A4Q7YEY6_9BACT</name>
<dbReference type="Gene3D" id="2.50.20.10">
    <property type="entry name" value="Lipoprotein localisation LolA/LolB/LppX"/>
    <property type="match status" value="1"/>
</dbReference>
<evidence type="ECO:0000256" key="1">
    <source>
        <dbReference type="SAM" id="SignalP"/>
    </source>
</evidence>
<comment type="caution">
    <text evidence="2">The sequence shown here is derived from an EMBL/GenBank/DDBJ whole genome shotgun (WGS) entry which is preliminary data.</text>
</comment>
<evidence type="ECO:0000313" key="2">
    <source>
        <dbReference type="EMBL" id="RZU35548.1"/>
    </source>
</evidence>
<dbReference type="RefSeq" id="WP_130423867.1">
    <property type="nucleotide sequence ID" value="NZ_SHKW01000002.1"/>
</dbReference>
<accession>A0A4Q7YEY6</accession>
<dbReference type="OrthoDB" id="113691at2"/>
<organism evidence="2 3">
    <name type="scientific">Edaphobacter modestus</name>
    <dbReference type="NCBI Taxonomy" id="388466"/>
    <lineage>
        <taxon>Bacteria</taxon>
        <taxon>Pseudomonadati</taxon>
        <taxon>Acidobacteriota</taxon>
        <taxon>Terriglobia</taxon>
        <taxon>Terriglobales</taxon>
        <taxon>Acidobacteriaceae</taxon>
        <taxon>Edaphobacter</taxon>
    </lineage>
</organism>
<sequence length="247" mass="27542">MKLTIKTALSTLAIVLSAVTSASSQTGVSLPSADDVVTKMLRADIERRSELAGYTALRRYVAVNQDRRAEMMVRVDCSPDGAKQFTIISEAGSGSIRKHAFSKMLSEETMASHRESRDGSRITPANYTFNMLGQDTLDTGPAYVLEILPRTANRYLIEGRIWVNAKDFSIIRVEGKPARDPSFWVHDVHFVHTYQRVGQFWFASSTQSTSEIRLFGRSELTIENSAYELHPPATHIAEADSTARLVR</sequence>
<keyword evidence="3" id="KW-1185">Reference proteome</keyword>
<proteinExistence type="predicted"/>
<dbReference type="AlphaFoldDB" id="A0A4Q7YEY6"/>
<protein>
    <recommendedName>
        <fullName evidence="4">Outer membrane lipoprotein-sorting protein</fullName>
    </recommendedName>
</protein>
<reference evidence="2 3" key="1">
    <citation type="submission" date="2019-02" db="EMBL/GenBank/DDBJ databases">
        <title>Genomic Encyclopedia of Archaeal and Bacterial Type Strains, Phase II (KMG-II): from individual species to whole genera.</title>
        <authorList>
            <person name="Goeker M."/>
        </authorList>
    </citation>
    <scope>NUCLEOTIDE SEQUENCE [LARGE SCALE GENOMIC DNA]</scope>
    <source>
        <strain evidence="2 3">DSM 18101</strain>
    </source>
</reference>